<dbReference type="RefSeq" id="WP_200351313.1">
    <property type="nucleotide sequence ID" value="NZ_BAABHZ010000006.1"/>
</dbReference>
<dbReference type="AlphaFoldDB" id="A0A934R6L4"/>
<dbReference type="GO" id="GO:0015774">
    <property type="term" value="P:polysaccharide transport"/>
    <property type="evidence" value="ECO:0007669"/>
    <property type="project" value="InterPro"/>
</dbReference>
<evidence type="ECO:0000313" key="2">
    <source>
        <dbReference type="Proteomes" id="UP000600139"/>
    </source>
</evidence>
<dbReference type="Pfam" id="PF05159">
    <property type="entry name" value="Capsule_synth"/>
    <property type="match status" value="1"/>
</dbReference>
<reference evidence="1" key="1">
    <citation type="submission" date="2021-01" db="EMBL/GenBank/DDBJ databases">
        <title>Modified the classification status of verrucomicrobia.</title>
        <authorList>
            <person name="Feng X."/>
        </authorList>
    </citation>
    <scope>NUCLEOTIDE SEQUENCE</scope>
    <source>
        <strain evidence="1">JCM 18052</strain>
    </source>
</reference>
<name>A0A934R6L4_9BACT</name>
<dbReference type="Proteomes" id="UP000600139">
    <property type="component" value="Unassembled WGS sequence"/>
</dbReference>
<sequence length="466" mass="52924">MLPTLSLGAYRTNADAEELLAITPSPAEHGDRVNGGLETVPSVKKKKILIVQGDWESGMSLLALDLKDAGHEVGKVFFCAPDLVYRLRGVRTHLFRKPLEAFEAWLRELVHREGYDTFFLYNHYRPYNQVAWKMAEELDLGCHVFELGLIRPNCVTVFSQKSQPLPTMAKAWAELLAGGAPPKVVETPPEICQVSTPAKLMSFCTNFLISRVTSPLFPNFVDQRSMKLWGHFKHGVVHLWRFMERSRDFEYDKLFAGEMSGTYYAVPLQVHSDTQITMCSDFRSIEQFIKMVVKSFAHHAPVETKLVFKVHPMDRGYKDYTDLIAGLNHRVGGDRILYVDRVHLPTLLSHSKGVVNINSSVGISGLVHHVPVITLGRAVYNLPELTFESTLNDFWCEARKPKAQRVSQFINLLLMTSQGRGTLSQRCFSVPGRCKIRWPEPFQREFLPNQEIFPGDAHHKKSEADD</sequence>
<dbReference type="EMBL" id="JAENIK010000011">
    <property type="protein sequence ID" value="MBK1816375.1"/>
    <property type="molecule type" value="Genomic_DNA"/>
</dbReference>
<dbReference type="GO" id="GO:0000271">
    <property type="term" value="P:polysaccharide biosynthetic process"/>
    <property type="evidence" value="ECO:0007669"/>
    <property type="project" value="InterPro"/>
</dbReference>
<evidence type="ECO:0008006" key="3">
    <source>
        <dbReference type="Google" id="ProtNLM"/>
    </source>
</evidence>
<keyword evidence="2" id="KW-1185">Reference proteome</keyword>
<organism evidence="1 2">
    <name type="scientific">Luteolibacter yonseiensis</name>
    <dbReference type="NCBI Taxonomy" id="1144680"/>
    <lineage>
        <taxon>Bacteria</taxon>
        <taxon>Pseudomonadati</taxon>
        <taxon>Verrucomicrobiota</taxon>
        <taxon>Verrucomicrobiia</taxon>
        <taxon>Verrucomicrobiales</taxon>
        <taxon>Verrucomicrobiaceae</taxon>
        <taxon>Luteolibacter</taxon>
    </lineage>
</organism>
<protein>
    <recommendedName>
        <fullName evidence="3">Capsular biosynthesis protein</fullName>
    </recommendedName>
</protein>
<comment type="caution">
    <text evidence="1">The sequence shown here is derived from an EMBL/GenBank/DDBJ whole genome shotgun (WGS) entry which is preliminary data.</text>
</comment>
<accession>A0A934R6L4</accession>
<evidence type="ECO:0000313" key="1">
    <source>
        <dbReference type="EMBL" id="MBK1816375.1"/>
    </source>
</evidence>
<gene>
    <name evidence="1" type="ORF">JIN84_12180</name>
</gene>
<dbReference type="InterPro" id="IPR007833">
    <property type="entry name" value="Capsule_polysaccharide_synth"/>
</dbReference>
<proteinExistence type="predicted"/>